<dbReference type="Pfam" id="PF14493">
    <property type="entry name" value="HTH_40"/>
    <property type="match status" value="1"/>
</dbReference>
<evidence type="ECO:0000313" key="3">
    <source>
        <dbReference type="EMBL" id="EDO31049.1"/>
    </source>
</evidence>
<evidence type="ECO:0000259" key="2">
    <source>
        <dbReference type="Pfam" id="PF14493"/>
    </source>
</evidence>
<name>A7SZ15_NEMVE</name>
<reference evidence="3 4" key="1">
    <citation type="journal article" date="2007" name="Science">
        <title>Sea anemone genome reveals ancestral eumetazoan gene repertoire and genomic organization.</title>
        <authorList>
            <person name="Putnam N.H."/>
            <person name="Srivastava M."/>
            <person name="Hellsten U."/>
            <person name="Dirks B."/>
            <person name="Chapman J."/>
            <person name="Salamov A."/>
            <person name="Terry A."/>
            <person name="Shapiro H."/>
            <person name="Lindquist E."/>
            <person name="Kapitonov V.V."/>
            <person name="Jurka J."/>
            <person name="Genikhovich G."/>
            <person name="Grigoriev I.V."/>
            <person name="Lucas S.M."/>
            <person name="Steele R.E."/>
            <person name="Finnerty J.R."/>
            <person name="Technau U."/>
            <person name="Martindale M.Q."/>
            <person name="Rokhsar D.S."/>
        </authorList>
    </citation>
    <scope>NUCLEOTIDE SEQUENCE [LARGE SCALE GENOMIC DNA]</scope>
    <source>
        <strain evidence="4">CH2 X CH6</strain>
    </source>
</reference>
<feature type="region of interest" description="Disordered" evidence="1">
    <location>
        <begin position="35"/>
        <end position="54"/>
    </location>
</feature>
<dbReference type="STRING" id="45351.A7SZ15"/>
<protein>
    <recommendedName>
        <fullName evidence="2">Helicase Helix-turn-helix domain-containing protein</fullName>
    </recommendedName>
</protein>
<dbReference type="PhylomeDB" id="A7SZ15"/>
<feature type="compositionally biased region" description="Polar residues" evidence="1">
    <location>
        <begin position="149"/>
        <end position="163"/>
    </location>
</feature>
<accession>A7SZ15</accession>
<feature type="region of interest" description="Disordered" evidence="1">
    <location>
        <begin position="1"/>
        <end position="21"/>
    </location>
</feature>
<dbReference type="HOGENOM" id="CLU_1356096_0_0_1"/>
<dbReference type="InParanoid" id="A7SZ15"/>
<dbReference type="InterPro" id="IPR029491">
    <property type="entry name" value="Helicase_HTH"/>
</dbReference>
<keyword evidence="4" id="KW-1185">Reference proteome</keyword>
<dbReference type="EMBL" id="DS469944">
    <property type="protein sequence ID" value="EDO31049.1"/>
    <property type="molecule type" value="Genomic_DNA"/>
</dbReference>
<organism evidence="3 4">
    <name type="scientific">Nematostella vectensis</name>
    <name type="common">Starlet sea anemone</name>
    <dbReference type="NCBI Taxonomy" id="45351"/>
    <lineage>
        <taxon>Eukaryota</taxon>
        <taxon>Metazoa</taxon>
        <taxon>Cnidaria</taxon>
        <taxon>Anthozoa</taxon>
        <taxon>Hexacorallia</taxon>
        <taxon>Actiniaria</taxon>
        <taxon>Edwardsiidae</taxon>
        <taxon>Nematostella</taxon>
    </lineage>
</organism>
<evidence type="ECO:0000313" key="4">
    <source>
        <dbReference type="Proteomes" id="UP000001593"/>
    </source>
</evidence>
<feature type="domain" description="Helicase Helix-turn-helix" evidence="2">
    <location>
        <begin position="84"/>
        <end position="116"/>
    </location>
</feature>
<sequence length="202" mass="22493">MSDRIKEGSSRSSVSSECDRDVDFDVINSDIAEIEDNDYADPSKSPPKKKKRLHSKTVFNREWSRLFPCIQSVKGQPHKAHCTREIAKARNFVESTILSHLADALKAGYPVDLSRDISKLSAIKEHLPQSISYGQIKLVTAILERSLMPQTGPAQGPDSQGASIGSPYWSPASQSTKRKVPPWMYTHSQSNRGAKVKKKNPF</sequence>
<dbReference type="Proteomes" id="UP000001593">
    <property type="component" value="Unassembled WGS sequence"/>
</dbReference>
<dbReference type="AlphaFoldDB" id="A7SZ15"/>
<proteinExistence type="predicted"/>
<gene>
    <name evidence="3" type="ORF">NEMVEDRAFT_v1g219783</name>
</gene>
<evidence type="ECO:0000256" key="1">
    <source>
        <dbReference type="SAM" id="MobiDB-lite"/>
    </source>
</evidence>
<feature type="region of interest" description="Disordered" evidence="1">
    <location>
        <begin position="149"/>
        <end position="202"/>
    </location>
</feature>